<dbReference type="EMBL" id="JAGQHR010000748">
    <property type="protein sequence ID" value="MCA9729567.1"/>
    <property type="molecule type" value="Genomic_DNA"/>
</dbReference>
<accession>A0A956RRG7</accession>
<dbReference type="Gene3D" id="2.130.10.10">
    <property type="entry name" value="YVTN repeat-like/Quinoprotein amine dehydrogenase"/>
    <property type="match status" value="1"/>
</dbReference>
<dbReference type="Proteomes" id="UP000697710">
    <property type="component" value="Unassembled WGS sequence"/>
</dbReference>
<gene>
    <name evidence="1" type="ORF">KC729_17905</name>
</gene>
<dbReference type="InterPro" id="IPR015943">
    <property type="entry name" value="WD40/YVTN_repeat-like_dom_sf"/>
</dbReference>
<protein>
    <recommendedName>
        <fullName evidence="3">Exo-alpha-sialidase</fullName>
    </recommendedName>
</protein>
<evidence type="ECO:0000313" key="2">
    <source>
        <dbReference type="Proteomes" id="UP000697710"/>
    </source>
</evidence>
<evidence type="ECO:0000313" key="1">
    <source>
        <dbReference type="EMBL" id="MCA9729567.1"/>
    </source>
</evidence>
<evidence type="ECO:0008006" key="3">
    <source>
        <dbReference type="Google" id="ProtNLM"/>
    </source>
</evidence>
<dbReference type="SUPFAM" id="SSF110296">
    <property type="entry name" value="Oligoxyloglucan reducing end-specific cellobiohydrolase"/>
    <property type="match status" value="1"/>
</dbReference>
<dbReference type="AlphaFoldDB" id="A0A956RRG7"/>
<reference evidence="1" key="1">
    <citation type="submission" date="2020-04" db="EMBL/GenBank/DDBJ databases">
        <authorList>
            <person name="Zhang T."/>
        </authorList>
    </citation>
    <scope>NUCLEOTIDE SEQUENCE</scope>
    <source>
        <strain evidence="1">HKST-UBA01</strain>
    </source>
</reference>
<organism evidence="1 2">
    <name type="scientific">Eiseniibacteriota bacterium</name>
    <dbReference type="NCBI Taxonomy" id="2212470"/>
    <lineage>
        <taxon>Bacteria</taxon>
        <taxon>Candidatus Eiseniibacteriota</taxon>
    </lineage>
</organism>
<reference evidence="1" key="2">
    <citation type="journal article" date="2021" name="Microbiome">
        <title>Successional dynamics and alternative stable states in a saline activated sludge microbial community over 9 years.</title>
        <authorList>
            <person name="Wang Y."/>
            <person name="Ye J."/>
            <person name="Ju F."/>
            <person name="Liu L."/>
            <person name="Boyd J.A."/>
            <person name="Deng Y."/>
            <person name="Parks D.H."/>
            <person name="Jiang X."/>
            <person name="Yin X."/>
            <person name="Woodcroft B.J."/>
            <person name="Tyson G.W."/>
            <person name="Hugenholtz P."/>
            <person name="Polz M.F."/>
            <person name="Zhang T."/>
        </authorList>
    </citation>
    <scope>NUCLEOTIDE SEQUENCE</scope>
    <source>
        <strain evidence="1">HKST-UBA01</strain>
    </source>
</reference>
<comment type="caution">
    <text evidence="1">The sequence shown here is derived from an EMBL/GenBank/DDBJ whole genome shotgun (WGS) entry which is preliminary data.</text>
</comment>
<feature type="non-terminal residue" evidence="1">
    <location>
        <position position="1"/>
    </location>
</feature>
<name>A0A956RRG7_UNCEI</name>
<proteinExistence type="predicted"/>
<sequence>ALQVNTISYHPTNPNWIYIGTDLGIFASEDFGAHWNVTPRYAGNDGPAYVEVSDLFWYGDNLVAATYGRGMYRSRPLDMIYVDWANGGTENGSQAHPYNTVGEGIAAGGNGTDLSIKAGTYTEGSLLFDRRGTTTATNGAVVIR</sequence>